<feature type="transmembrane region" description="Helical" evidence="1">
    <location>
        <begin position="465"/>
        <end position="488"/>
    </location>
</feature>
<dbReference type="AlphaFoldDB" id="A5IK43"/>
<dbReference type="GO" id="GO:0042910">
    <property type="term" value="F:xenobiotic transmembrane transporter activity"/>
    <property type="evidence" value="ECO:0007669"/>
    <property type="project" value="TreeGrafter"/>
</dbReference>
<dbReference type="GO" id="GO:0005886">
    <property type="term" value="C:plasma membrane"/>
    <property type="evidence" value="ECO:0007669"/>
    <property type="project" value="TreeGrafter"/>
</dbReference>
<sequence length="1008" mass="112638">MFCRGGIEVKIAEISSRRPIAIFMLLTAVVFLGFISFQHLKLDFLPQIEYPYAVVITTYMGAGTEEVEELVTKPLEGYISSTPGVRRFTSMSMDSVSFILVEFDWNVKTSEAVGRLSRYVDLATRDLPEGANPVVVEFDPSLLPVYAFSTEDDYEDVVSKIKRLPEVASVEVMGKPEKIVEVILDQEKIKRFDVDPSLIETILSGNLVYPFGYVSDSEGNIYPVSVDGRFENIEDLKNTIVGFRGVKYQSLLQGKVPNILVPVRLRNIAEVNITNESVQGEVRVNGKKASLIAIYKRSGANTVKTVREIKRILRDSKINYIEAMNQAYYTERAIDNLLKNLLYGFIAAFVVVLIFLKDFTSTIVTSFSIPLSLTITFVLLYAFGLNLDTLTLGGLIMALGMLVDNSIVVFENIYRHRSLGDPIPDAARKGAGEVWLAILASTLTTVSVFLPIVFFTGFVVRLFKYFAIAFVFALSSSLFVSTVVVPAGTRWIKPRRGKLTEALQKHYRKALEWCLKRKKLVLVISFALVAISVIYLLSKPLGFLPSFQTNLMVIDVKLPSQSSYEKTTEAVEQIEDYLNKHRNEYKISSFYSEVGITNIYSQIMGRGQNEARIMVNLGGSRREFAKNREKLKNAISQLNIPEAKIEVLEQSQQIYEILGYPVTIEVRGDDLSLIQEKAKEIFERLRELQEVKKIQIRNSFEKEVLHVKIDRNKALMNGVVTGQVFLDLQTYLLGKKIGTLRTEEGTLPIVLKKAKSLSPEDLSKISLTGLKGDVSLGAVSNISRETLPSIVEHSDGERVVYVDLVSIEGSIGEVAKKVENLLNEIDLSGVKVEITGQKSFMDEAFSELQYVVYIAIALVYMILAAQFESFTLPFIIFFTIPFAVVGVAFAVFVNGYSLNVPVLVGLLTLSGTVVNNAIVMLTRIEQIRQEKGLLEATLEGAQSRLRPILMTTFTTIVALLPTALSHAEGSEIESPISWVVIFGMLISMLFTLFVIPVIYTAIRRKVRV</sequence>
<feature type="transmembrane region" description="Helical" evidence="1">
    <location>
        <begin position="363"/>
        <end position="384"/>
    </location>
</feature>
<feature type="transmembrane region" description="Helical" evidence="1">
    <location>
        <begin position="976"/>
        <end position="1002"/>
    </location>
</feature>
<reference evidence="2 3" key="2">
    <citation type="journal article" date="2009" name="Proc. Natl. Acad. Sci. U.S.A.">
        <title>On the chimeric nature, thermophilic origin, and phylogenetic placement of the Thermotogales.</title>
        <authorList>
            <person name="Zhaxybayeva O."/>
            <person name="Swithers K.S."/>
            <person name="Lapierre P."/>
            <person name="Fournier G.P."/>
            <person name="Bickhart D.M."/>
            <person name="DeBoy R.T."/>
            <person name="Nelson K.E."/>
            <person name="Nesbo C.L."/>
            <person name="Doolittle W.F."/>
            <person name="Gogarten J.P."/>
            <person name="Noll K.M."/>
        </authorList>
    </citation>
    <scope>NUCLEOTIDE SEQUENCE [LARGE SCALE GENOMIC DNA]</scope>
    <source>
        <strain evidence="3">ATCC BAA-488 / DSM 13995 / JCM 10881 / RKU-1</strain>
    </source>
</reference>
<keyword evidence="1" id="KW-0812">Transmembrane</keyword>
<dbReference type="Gene3D" id="3.30.70.1430">
    <property type="entry name" value="Multidrug efflux transporter AcrB pore domain"/>
    <property type="match status" value="2"/>
</dbReference>
<reference evidence="3" key="1">
    <citation type="submission" date="2007-05" db="EMBL/GenBank/DDBJ databases">
        <title>Complete sequence of Thermotoga petrophila RKU-1.</title>
        <authorList>
            <consortium name="US DOE Joint Genome Institute"/>
            <person name="Copeland A."/>
            <person name="Lucas S."/>
            <person name="Lapidus A."/>
            <person name="Barry K."/>
            <person name="Glavina del Rio T."/>
            <person name="Dalin E."/>
            <person name="Tice H."/>
            <person name="Pitluck S."/>
            <person name="Sims D."/>
            <person name="Brettin T."/>
            <person name="Bruce D."/>
            <person name="Detter J.C."/>
            <person name="Han C."/>
            <person name="Tapia R."/>
            <person name="Schmutz J."/>
            <person name="Larimer F."/>
            <person name="Land M."/>
            <person name="Hauser L."/>
            <person name="Kyrpides N."/>
            <person name="Mikhailova N."/>
            <person name="Nelson K."/>
            <person name="Gogarten J.P."/>
            <person name="Noll K."/>
            <person name="Richardson P."/>
        </authorList>
    </citation>
    <scope>NUCLEOTIDE SEQUENCE [LARGE SCALE GENOMIC DNA]</scope>
    <source>
        <strain evidence="3">ATCC BAA-488 / DSM 13995 / JCM 10881 / RKU-1</strain>
    </source>
</reference>
<evidence type="ECO:0000313" key="3">
    <source>
        <dbReference type="Proteomes" id="UP000006558"/>
    </source>
</evidence>
<feature type="transmembrane region" description="Helical" evidence="1">
    <location>
        <begin position="520"/>
        <end position="538"/>
    </location>
</feature>
<protein>
    <submittedName>
        <fullName evidence="2">Acriflavin resistance protein</fullName>
    </submittedName>
</protein>
<keyword evidence="1" id="KW-1133">Transmembrane helix</keyword>
<evidence type="ECO:0000256" key="1">
    <source>
        <dbReference type="SAM" id="Phobius"/>
    </source>
</evidence>
<feature type="transmembrane region" description="Helical" evidence="1">
    <location>
        <begin position="874"/>
        <end position="896"/>
    </location>
</feature>
<dbReference type="SUPFAM" id="SSF82714">
    <property type="entry name" value="Multidrug efflux transporter AcrB TolC docking domain, DN and DC subdomains"/>
    <property type="match status" value="1"/>
</dbReference>
<dbReference type="SUPFAM" id="SSF82693">
    <property type="entry name" value="Multidrug efflux transporter AcrB pore domain, PN1, PN2, PC1 and PC2 subdomains"/>
    <property type="match status" value="2"/>
</dbReference>
<dbReference type="PRINTS" id="PR00702">
    <property type="entry name" value="ACRIFLAVINRP"/>
</dbReference>
<dbReference type="EMBL" id="CP000702">
    <property type="protein sequence ID" value="ABQ46566.1"/>
    <property type="molecule type" value="Genomic_DNA"/>
</dbReference>
<dbReference type="PANTHER" id="PTHR32063">
    <property type="match status" value="1"/>
</dbReference>
<dbReference type="HOGENOM" id="CLU_002755_1_2_0"/>
<feature type="transmembrane region" description="Helical" evidence="1">
    <location>
        <begin position="945"/>
        <end position="964"/>
    </location>
</feature>
<proteinExistence type="predicted"/>
<dbReference type="InterPro" id="IPR001036">
    <property type="entry name" value="Acrflvin-R"/>
</dbReference>
<dbReference type="Proteomes" id="UP000006558">
    <property type="component" value="Chromosome"/>
</dbReference>
<feature type="transmembrane region" description="Helical" evidence="1">
    <location>
        <begin position="850"/>
        <end position="867"/>
    </location>
</feature>
<keyword evidence="1" id="KW-0472">Membrane</keyword>
<feature type="transmembrane region" description="Helical" evidence="1">
    <location>
        <begin position="20"/>
        <end position="40"/>
    </location>
</feature>
<dbReference type="eggNOG" id="COG0841">
    <property type="taxonomic scope" value="Bacteria"/>
</dbReference>
<dbReference type="KEGG" id="tpt:Tpet_0545"/>
<dbReference type="Pfam" id="PF00873">
    <property type="entry name" value="ACR_tran"/>
    <property type="match status" value="1"/>
</dbReference>
<gene>
    <name evidence="2" type="ordered locus">Tpet_0545</name>
</gene>
<dbReference type="PANTHER" id="PTHR32063:SF0">
    <property type="entry name" value="SWARMING MOTILITY PROTEIN SWRC"/>
    <property type="match status" value="1"/>
</dbReference>
<dbReference type="Gene3D" id="3.30.70.1320">
    <property type="entry name" value="Multidrug efflux transporter AcrB pore domain like"/>
    <property type="match status" value="1"/>
</dbReference>
<evidence type="ECO:0000313" key="2">
    <source>
        <dbReference type="EMBL" id="ABQ46566.1"/>
    </source>
</evidence>
<dbReference type="STRING" id="390874.Tpet_0545"/>
<dbReference type="Gene3D" id="1.20.1640.10">
    <property type="entry name" value="Multidrug efflux transporter AcrB transmembrane domain"/>
    <property type="match status" value="2"/>
</dbReference>
<dbReference type="SUPFAM" id="SSF82866">
    <property type="entry name" value="Multidrug efflux transporter AcrB transmembrane domain"/>
    <property type="match status" value="2"/>
</dbReference>
<feature type="transmembrane region" description="Helical" evidence="1">
    <location>
        <begin position="434"/>
        <end position="459"/>
    </location>
</feature>
<feature type="transmembrane region" description="Helical" evidence="1">
    <location>
        <begin position="390"/>
        <end position="414"/>
    </location>
</feature>
<name>A5IK43_THEP1</name>
<accession>A5IK43</accession>
<dbReference type="InterPro" id="IPR027463">
    <property type="entry name" value="AcrB_DN_DC_subdom"/>
</dbReference>
<feature type="transmembrane region" description="Helical" evidence="1">
    <location>
        <begin position="902"/>
        <end position="924"/>
    </location>
</feature>
<organism evidence="2 3">
    <name type="scientific">Thermotoga petrophila (strain ATCC BAA-488 / DSM 13995 / JCM 10881 / RKU-1)</name>
    <dbReference type="NCBI Taxonomy" id="390874"/>
    <lineage>
        <taxon>Bacteria</taxon>
        <taxon>Thermotogati</taxon>
        <taxon>Thermotogota</taxon>
        <taxon>Thermotogae</taxon>
        <taxon>Thermotogales</taxon>
        <taxon>Thermotogaceae</taxon>
        <taxon>Thermotoga</taxon>
    </lineage>
</organism>
<feature type="transmembrane region" description="Helical" evidence="1">
    <location>
        <begin position="337"/>
        <end position="356"/>
    </location>
</feature>
<dbReference type="Gene3D" id="3.30.2090.10">
    <property type="entry name" value="Multidrug efflux transporter AcrB TolC docking domain, DN and DC subdomains"/>
    <property type="match status" value="2"/>
</dbReference>
<dbReference type="Gene3D" id="3.30.70.1440">
    <property type="entry name" value="Multidrug efflux transporter AcrB pore domain"/>
    <property type="match status" value="1"/>
</dbReference>